<dbReference type="InterPro" id="IPR019275">
    <property type="entry name" value="DUF2301"/>
</dbReference>
<name>A0A2K7T0X0_9VIBR</name>
<reference evidence="2" key="3">
    <citation type="journal article" date="2020" name="Microbiol. Resour. Announc.">
        <title>Complete Genome Sequence of Vibrio rotiferianus Strain AM7.</title>
        <authorList>
            <person name="Miyazaki K."/>
            <person name="Wiseschart A."/>
            <person name="Pootanakit K."/>
            <person name="Kitahara K."/>
        </authorList>
    </citation>
    <scope>NUCLEOTIDE SEQUENCE</scope>
    <source>
        <strain evidence="2">AM7</strain>
    </source>
</reference>
<dbReference type="EMBL" id="MKFT01000001">
    <property type="protein sequence ID" value="OHY96391.1"/>
    <property type="molecule type" value="Genomic_DNA"/>
</dbReference>
<dbReference type="OrthoDB" id="8447652at2"/>
<evidence type="ECO:0000313" key="4">
    <source>
        <dbReference type="Proteomes" id="UP000180133"/>
    </source>
</evidence>
<dbReference type="AlphaFoldDB" id="A0A2K7T0X0"/>
<keyword evidence="1" id="KW-1133">Transmembrane helix</keyword>
<feature type="transmembrane region" description="Helical" evidence="1">
    <location>
        <begin position="75"/>
        <end position="94"/>
    </location>
</feature>
<evidence type="ECO:0000313" key="3">
    <source>
        <dbReference type="EMBL" id="OHY96391.1"/>
    </source>
</evidence>
<feature type="transmembrane region" description="Helical" evidence="1">
    <location>
        <begin position="20"/>
        <end position="43"/>
    </location>
</feature>
<gene>
    <name evidence="3" type="ORF">BI375_02435</name>
    <name evidence="2" type="ORF">VroAM7_47670</name>
</gene>
<accession>A0A2K7T0X0</accession>
<evidence type="ECO:0000256" key="1">
    <source>
        <dbReference type="SAM" id="Phobius"/>
    </source>
</evidence>
<protein>
    <submittedName>
        <fullName evidence="2">Membrane protein</fullName>
    </submittedName>
</protein>
<keyword evidence="4" id="KW-1185">Reference proteome</keyword>
<dbReference type="Proteomes" id="UP000315115">
    <property type="component" value="Chromosome 2"/>
</dbReference>
<dbReference type="GeneID" id="47653884"/>
<dbReference type="KEGG" id="vro:BSZ04_01185"/>
<feature type="transmembrane region" description="Helical" evidence="1">
    <location>
        <begin position="100"/>
        <end position="119"/>
    </location>
</feature>
<feature type="transmembrane region" description="Helical" evidence="1">
    <location>
        <begin position="49"/>
        <end position="68"/>
    </location>
</feature>
<proteinExistence type="predicted"/>
<keyword evidence="1" id="KW-0472">Membrane</keyword>
<dbReference type="Pfam" id="PF10063">
    <property type="entry name" value="DUF2301"/>
    <property type="match status" value="1"/>
</dbReference>
<evidence type="ECO:0000313" key="5">
    <source>
        <dbReference type="Proteomes" id="UP000315115"/>
    </source>
</evidence>
<reference evidence="3 4" key="1">
    <citation type="submission" date="2016-09" db="EMBL/GenBank/DDBJ databases">
        <title>Isolation, identification and antibiotic sensitivity analysis of bacterial pathogen from juvenile Hippocampus erectus with tail-rotted disease.</title>
        <authorList>
            <person name="Yang Q."/>
        </authorList>
    </citation>
    <scope>NUCLEOTIDE SEQUENCE [LARGE SCALE GENOMIC DNA]</scope>
    <source>
        <strain evidence="3 4">HM-10</strain>
    </source>
</reference>
<organism evidence="2 5">
    <name type="scientific">Vibrio rotiferianus</name>
    <dbReference type="NCBI Taxonomy" id="190895"/>
    <lineage>
        <taxon>Bacteria</taxon>
        <taxon>Pseudomonadati</taxon>
        <taxon>Pseudomonadota</taxon>
        <taxon>Gammaproteobacteria</taxon>
        <taxon>Vibrionales</taxon>
        <taxon>Vibrionaceae</taxon>
        <taxon>Vibrio</taxon>
    </lineage>
</organism>
<reference evidence="5" key="2">
    <citation type="submission" date="2019-07" db="EMBL/GenBank/DDBJ databases">
        <title>Complete Genome Sequences of Vibrion rotiferianus strain AM7.</title>
        <authorList>
            <person name="Miyazaki K."/>
            <person name="Wiseschart A."/>
            <person name="Pootanakit K."/>
            <person name="Ishimori K."/>
            <person name="Kitahara K."/>
        </authorList>
    </citation>
    <scope>NUCLEOTIDE SEQUENCE [LARGE SCALE GENOMIC DNA]</scope>
    <source>
        <strain evidence="5">AM7</strain>
    </source>
</reference>
<dbReference type="Proteomes" id="UP000180133">
    <property type="component" value="Unassembled WGS sequence"/>
</dbReference>
<feature type="transmembrane region" description="Helical" evidence="1">
    <location>
        <begin position="131"/>
        <end position="164"/>
    </location>
</feature>
<evidence type="ECO:0000313" key="2">
    <source>
        <dbReference type="EMBL" id="BBL92114.1"/>
    </source>
</evidence>
<dbReference type="EMBL" id="AP019799">
    <property type="protein sequence ID" value="BBL92114.1"/>
    <property type="molecule type" value="Genomic_DNA"/>
</dbReference>
<keyword evidence="1" id="KW-0812">Transmembrane</keyword>
<sequence length="183" mass="20183">MANTEYQETLDLLDKLSVCLYRLGITLFAVALLCFSIIVSGAITSSLFVYQASLIALCVASALSAANIHVYNKHVRAAISWASWIGLVLMVSDLEFQRTWLGLGFIFVTFSGIALKESFCFKVPGLKMVPVFLAVATFALWFNLPILAAITMLLAGLVMGFLSFAKWRMPLHFDIGIKANYEI</sequence>
<dbReference type="RefSeq" id="WP_045386832.1">
    <property type="nucleotide sequence ID" value="NZ_AP019799.1"/>
</dbReference>